<organism evidence="4 5">
    <name type="scientific">Tribonema minus</name>
    <dbReference type="NCBI Taxonomy" id="303371"/>
    <lineage>
        <taxon>Eukaryota</taxon>
        <taxon>Sar</taxon>
        <taxon>Stramenopiles</taxon>
        <taxon>Ochrophyta</taxon>
        <taxon>PX clade</taxon>
        <taxon>Xanthophyceae</taxon>
        <taxon>Tribonematales</taxon>
        <taxon>Tribonemataceae</taxon>
        <taxon>Tribonema</taxon>
    </lineage>
</organism>
<comment type="caution">
    <text evidence="4">The sequence shown here is derived from an EMBL/GenBank/DDBJ whole genome shotgun (WGS) entry which is preliminary data.</text>
</comment>
<protein>
    <recommendedName>
        <fullName evidence="3">DUF4455 domain-containing protein</fullName>
    </recommendedName>
</protein>
<feature type="domain" description="DUF4455" evidence="3">
    <location>
        <begin position="319"/>
        <end position="515"/>
    </location>
</feature>
<sequence>MSSLARAEDGLIASLRKGRKALGKDFRLAGNAGSGKAPKLLAGMAVEDAEQAPEKAMAWTATEHTPTKHTRGSHKAAHSSSSSKSPLRTATLHPNQLESTELDADEVRRLYREPRPPVRLALVDDAVAGSPQARLEALARGRRDRDAAVVARFELQLTDVSERLEDRVLQVSRDFKAGLQVVDERIACVEDELKQASSTASSSLSNCRTRICKCVFRHVCYVRVMYLPSLTCIPLTTCMQDGHLQQQPHEYLVEAWGRLDSLCQTRSGHVEGLAADLEAIEVHSRYCCLWRIQLCFHDDNQLRLFPVHTLESQVVGGHLQVMVDELLDIGARGQGEIERAAEVHAAELNEVLIANRRVHIDLLVGLRKAQVATAARVRQGWEAREVAWRLLRHQRAVKEFTDILDAPDYKDPPARRELLSNFKLQQQDFHAKRCTLIGELQCLLQKQDKTKGIAGALATASIKQISAQLQLLLAEEASAIHTIRERLQECSDETDTLVTQRREALRAELHSYGALQLPPDLQPHCHTVEALLHVSASALTGVVRCEWRQNGYSKLGFEAYNMLRPELEVYFSSAGGLRHELKVLVTELKDPDMIYHRVAAAAEARCRELAAAASLDPAQVARGSSRGGLLRSVNETLARLAKVGRKEVARLLPQLRALVLELSQVSAISDNLRQVLESCAQDIERAEESVQIIETDDELFELDGVKSKLGSASQMKSSSRHSSTKSPPPSIVPSASMTSHGNGHLSMSRSPSQTSRGSDTASRALSKTTSKRSSMSKPTGAWNDGIIINTTMASGCASECIDLPPDTKAALAALHEGLQLQLVCIAKVDEEVSLVADELVMQSSSAQAECLEHAVAAAQWAMKCAHTAAMKACCLAHTAAKACEQHATAETKHDEAFVDTLYDLAEDFRLESEGRESDIESATLSVRQAAGTAELEDAFSHALELLGQAEEAYRRYHSRAHTAAAQYPTNAATECWRFQQSLLRALGMDANNADCTLKPDGSDAAADGQQTQEEAPRAQPPLQEQSLEPALLQGDSQVDTVADDPLEAGLELPEGGLSCQDVTAVILQPPEEVDDPVVDELEDEELEEIEAMASEEERSAYFRRQDRAFVHLSEEQAAALADTLPPPQPVPKAKGKAAAAAAAAAAAEAAKAPVLPPKEAYARALADYQQRSADRHAAVRARREEARRVPLHTDGQPFVLTAEATAIPEDQLAQLVTSMRNALVPTAIAAGTERVSSAKQQCSEKQASPRLALGRERAFDGTEGYMAELEERLRTHWPRRGRLEVGARQPREGELSAHRAKALRFSRQLQERVEVCEAAFTTAIGLAQKQVQAFTAKLAQLQSSLPSLESEAALQGAEARAKRAATDFAASAAAAIIKLQHTSEEEQARLLKLCDDSLRSCRVFAQGGDYSEQEIDLVSQQLQASRAAVMEMRARCIAAAQGVQEQQAHALEGVEAFQQARAASLKELSLREGLGKIYGAPRRAAQEHLRAAVALDERCCGVIDGLLDSLQGMVEEGAASALNVYCTEDNCASPSVCAIYKSVRSSAKCRFLNAPMCSPLLVPHCSSAPGGDSANGSSSGTTSIDRRGSSATGSLTDDTLPLSARVRRCLMSLRVGIYRRGRYLSCLPAAELIDFSRPPGADPDDACPPPACTVSAALATTAAPPPHKKASVVGASAAKPGAAAKANPKASIGKSAAAAAAAAAGAGAAVDTVVDLTGLEPGLQLMPVSATFGAALDQLKERCIAETKALYSSEGRPELLTGDDGVTESLARWLRECAETHARHQAASTGRLRQQAVRLEGLIAKQPPLQVRITRDESASSARCYICRVEPPST</sequence>
<feature type="compositionally biased region" description="Basic residues" evidence="2">
    <location>
        <begin position="67"/>
        <end position="77"/>
    </location>
</feature>
<feature type="region of interest" description="Disordered" evidence="2">
    <location>
        <begin position="1571"/>
        <end position="1597"/>
    </location>
</feature>
<dbReference type="OrthoDB" id="431588at2759"/>
<accession>A0A836C970</accession>
<dbReference type="PANTHER" id="PTHR21444:SF14">
    <property type="entry name" value="COILED-COIL DOMAIN-CONTAINING PROTEIN 180"/>
    <property type="match status" value="1"/>
</dbReference>
<feature type="compositionally biased region" description="Polar residues" evidence="2">
    <location>
        <begin position="733"/>
        <end position="765"/>
    </location>
</feature>
<feature type="region of interest" description="Disordered" evidence="2">
    <location>
        <begin position="711"/>
        <end position="780"/>
    </location>
</feature>
<name>A0A836C970_9STRA</name>
<evidence type="ECO:0000313" key="5">
    <source>
        <dbReference type="Proteomes" id="UP000664859"/>
    </source>
</evidence>
<dbReference type="Pfam" id="PF14643">
    <property type="entry name" value="DUF4455"/>
    <property type="match status" value="2"/>
</dbReference>
<dbReference type="PANTHER" id="PTHR21444">
    <property type="entry name" value="COILED-COIL DOMAIN-CONTAINING PROTEIN 180"/>
    <property type="match status" value="1"/>
</dbReference>
<proteinExistence type="predicted"/>
<dbReference type="Proteomes" id="UP000664859">
    <property type="component" value="Unassembled WGS sequence"/>
</dbReference>
<feature type="compositionally biased region" description="Polar residues" evidence="2">
    <location>
        <begin position="1574"/>
        <end position="1597"/>
    </location>
</feature>
<feature type="domain" description="DUF4455" evidence="3">
    <location>
        <begin position="876"/>
        <end position="991"/>
    </location>
</feature>
<dbReference type="InterPro" id="IPR028089">
    <property type="entry name" value="DUF4455"/>
</dbReference>
<feature type="region of interest" description="Disordered" evidence="2">
    <location>
        <begin position="997"/>
        <end position="1023"/>
    </location>
</feature>
<feature type="region of interest" description="Disordered" evidence="2">
    <location>
        <begin position="63"/>
        <end position="105"/>
    </location>
</feature>
<keyword evidence="1" id="KW-0175">Coiled coil</keyword>
<evidence type="ECO:0000256" key="2">
    <source>
        <dbReference type="SAM" id="MobiDB-lite"/>
    </source>
</evidence>
<feature type="compositionally biased region" description="Polar residues" evidence="2">
    <location>
        <begin position="86"/>
        <end position="99"/>
    </location>
</feature>
<reference evidence="4" key="1">
    <citation type="submission" date="2021-02" db="EMBL/GenBank/DDBJ databases">
        <title>First Annotated Genome of the Yellow-green Alga Tribonema minus.</title>
        <authorList>
            <person name="Mahan K.M."/>
        </authorList>
    </citation>
    <scope>NUCLEOTIDE SEQUENCE</scope>
    <source>
        <strain evidence="4">UTEX B ZZ1240</strain>
    </source>
</reference>
<evidence type="ECO:0000256" key="1">
    <source>
        <dbReference type="SAM" id="Coils"/>
    </source>
</evidence>
<keyword evidence="5" id="KW-1185">Reference proteome</keyword>
<evidence type="ECO:0000313" key="4">
    <source>
        <dbReference type="EMBL" id="KAG5177249.1"/>
    </source>
</evidence>
<feature type="compositionally biased region" description="Low complexity" evidence="2">
    <location>
        <begin position="766"/>
        <end position="779"/>
    </location>
</feature>
<dbReference type="EMBL" id="JAFCMP010000527">
    <property type="protein sequence ID" value="KAG5177249.1"/>
    <property type="molecule type" value="Genomic_DNA"/>
</dbReference>
<gene>
    <name evidence="4" type="ORF">JKP88DRAFT_248930</name>
</gene>
<evidence type="ECO:0000259" key="3">
    <source>
        <dbReference type="Pfam" id="PF14643"/>
    </source>
</evidence>
<feature type="coiled-coil region" evidence="1">
    <location>
        <begin position="669"/>
        <end position="696"/>
    </location>
</feature>